<name>A0A852TIK3_9BACI</name>
<proteinExistence type="predicted"/>
<dbReference type="InterPro" id="IPR036410">
    <property type="entry name" value="HSP_DnaJ_Cys-rich_dom_sf"/>
</dbReference>
<reference evidence="2" key="1">
    <citation type="submission" date="2020-07" db="EMBL/GenBank/DDBJ databases">
        <authorList>
            <person name="Partida-Martinez L."/>
            <person name="Huntemann M."/>
            <person name="Clum A."/>
            <person name="Wang J."/>
            <person name="Palaniappan K."/>
            <person name="Ritter S."/>
            <person name="Chen I.-M."/>
            <person name="Stamatis D."/>
            <person name="Reddy T."/>
            <person name="O'Malley R."/>
            <person name="Daum C."/>
            <person name="Shapiro N."/>
            <person name="Ivanova N."/>
            <person name="Kyrpides N."/>
            <person name="Woyke T."/>
        </authorList>
    </citation>
    <scope>NUCLEOTIDE SEQUENCE [LARGE SCALE GENOMIC DNA]</scope>
    <source>
        <strain evidence="2">AT2.8</strain>
    </source>
</reference>
<reference evidence="2" key="2">
    <citation type="submission" date="2020-08" db="EMBL/GenBank/DDBJ databases">
        <title>The Agave Microbiome: Exploring the role of microbial communities in plant adaptations to desert environments.</title>
        <authorList>
            <person name="Partida-Martinez L.P."/>
        </authorList>
    </citation>
    <scope>NUCLEOTIDE SEQUENCE [LARGE SCALE GENOMIC DNA]</scope>
    <source>
        <strain evidence="2">AT2.8</strain>
    </source>
</reference>
<protein>
    <submittedName>
        <fullName evidence="1">DnaJ-class molecular chaperone</fullName>
    </submittedName>
</protein>
<gene>
    <name evidence="1" type="ORF">F4694_004377</name>
</gene>
<sequence length="58" mass="6662">MVPFIFFEYLKEKRREKNFQRGICADCSGRGFFSSGFETVHVEDCNTCLGTGKALKDF</sequence>
<dbReference type="Proteomes" id="UP000548423">
    <property type="component" value="Unassembled WGS sequence"/>
</dbReference>
<dbReference type="AlphaFoldDB" id="A0A852TIK3"/>
<evidence type="ECO:0000313" key="1">
    <source>
        <dbReference type="EMBL" id="NYE07566.1"/>
    </source>
</evidence>
<dbReference type="SUPFAM" id="SSF57938">
    <property type="entry name" value="DnaJ/Hsp40 cysteine-rich domain"/>
    <property type="match status" value="1"/>
</dbReference>
<evidence type="ECO:0000313" key="2">
    <source>
        <dbReference type="Proteomes" id="UP000548423"/>
    </source>
</evidence>
<accession>A0A852TIK3</accession>
<organism evidence="1 2">
    <name type="scientific">Neobacillus niacini</name>
    <dbReference type="NCBI Taxonomy" id="86668"/>
    <lineage>
        <taxon>Bacteria</taxon>
        <taxon>Bacillati</taxon>
        <taxon>Bacillota</taxon>
        <taxon>Bacilli</taxon>
        <taxon>Bacillales</taxon>
        <taxon>Bacillaceae</taxon>
        <taxon>Neobacillus</taxon>
    </lineage>
</organism>
<comment type="caution">
    <text evidence="1">The sequence shown here is derived from an EMBL/GenBank/DDBJ whole genome shotgun (WGS) entry which is preliminary data.</text>
</comment>
<dbReference type="EMBL" id="JACCBX010000009">
    <property type="protein sequence ID" value="NYE07566.1"/>
    <property type="molecule type" value="Genomic_DNA"/>
</dbReference>